<dbReference type="RefSeq" id="WP_143974352.1">
    <property type="nucleotide sequence ID" value="NZ_PNOT02000130.1"/>
</dbReference>
<keyword evidence="3" id="KW-0808">Transferase</keyword>
<evidence type="ECO:0000256" key="1">
    <source>
        <dbReference type="SAM" id="MobiDB-lite"/>
    </source>
</evidence>
<evidence type="ECO:0000259" key="2">
    <source>
        <dbReference type="Pfam" id="PF00156"/>
    </source>
</evidence>
<name>A0A8T9AUV7_9HYPH</name>
<dbReference type="Gene3D" id="3.40.50.2020">
    <property type="match status" value="1"/>
</dbReference>
<gene>
    <name evidence="3" type="ORF">C1D09_011370</name>
</gene>
<evidence type="ECO:0000313" key="3">
    <source>
        <dbReference type="EMBL" id="TSE12008.1"/>
    </source>
</evidence>
<dbReference type="InterPro" id="IPR029057">
    <property type="entry name" value="PRTase-like"/>
</dbReference>
<feature type="compositionally biased region" description="Basic and acidic residues" evidence="1">
    <location>
        <begin position="219"/>
        <end position="235"/>
    </location>
</feature>
<feature type="region of interest" description="Disordered" evidence="1">
    <location>
        <begin position="214"/>
        <end position="235"/>
    </location>
</feature>
<evidence type="ECO:0000313" key="4">
    <source>
        <dbReference type="Proteomes" id="UP000235507"/>
    </source>
</evidence>
<keyword evidence="3" id="KW-0328">Glycosyltransferase</keyword>
<dbReference type="OrthoDB" id="9810066at2"/>
<dbReference type="InterPro" id="IPR000836">
    <property type="entry name" value="PRTase_dom"/>
</dbReference>
<comment type="caution">
    <text evidence="3">The sequence shown here is derived from an EMBL/GenBank/DDBJ whole genome shotgun (WGS) entry which is preliminary data.</text>
</comment>
<proteinExistence type="predicted"/>
<dbReference type="SUPFAM" id="SSF53271">
    <property type="entry name" value="PRTase-like"/>
    <property type="match status" value="1"/>
</dbReference>
<keyword evidence="4" id="KW-1185">Reference proteome</keyword>
<dbReference type="AlphaFoldDB" id="A0A8T9AUV7"/>
<reference evidence="3" key="1">
    <citation type="submission" date="2019-07" db="EMBL/GenBank/DDBJ databases">
        <title>Mesorhizobum intechiensis sp. nov. isolated from nodules of Lotus tenuis growing in lowlands of the Flooding Pampa, Argentina.</title>
        <authorList>
            <person name="Estrella M.J."/>
            <person name="Torres Tejerizo G.A."/>
            <person name="Cumpa Velazquez L.M."/>
            <person name="Fontana F."/>
            <person name="Hansen L."/>
            <person name="Pistorio M."/>
            <person name="Sannazzaro A.I."/>
        </authorList>
    </citation>
    <scope>NUCLEOTIDE SEQUENCE</scope>
    <source>
        <strain evidence="3">BD68</strain>
    </source>
</reference>
<organism evidence="3 4">
    <name type="scientific">Mesorhizobium intechi</name>
    <dbReference type="NCBI Taxonomy" id="537601"/>
    <lineage>
        <taxon>Bacteria</taxon>
        <taxon>Pseudomonadati</taxon>
        <taxon>Pseudomonadota</taxon>
        <taxon>Alphaproteobacteria</taxon>
        <taxon>Hyphomicrobiales</taxon>
        <taxon>Phyllobacteriaceae</taxon>
        <taxon>Mesorhizobium</taxon>
    </lineage>
</organism>
<protein>
    <submittedName>
        <fullName evidence="3">Phosphoribosyltransferase</fullName>
    </submittedName>
</protein>
<dbReference type="GO" id="GO:0016757">
    <property type="term" value="F:glycosyltransferase activity"/>
    <property type="evidence" value="ECO:0007669"/>
    <property type="project" value="UniProtKB-KW"/>
</dbReference>
<dbReference type="Pfam" id="PF00156">
    <property type="entry name" value="Pribosyltran"/>
    <property type="match status" value="1"/>
</dbReference>
<feature type="domain" description="Phosphoribosyltransferase" evidence="2">
    <location>
        <begin position="23"/>
        <end position="178"/>
    </location>
</feature>
<accession>A0A8T9AUV7</accession>
<sequence>MFRDRKQAGERLGIELAGLDLCQPIVLALPRGGVPVAAEVAKALGAPLDVLVVRKVGAPGNAELAVAAVVDGNPPDVVLNREIVEAYALDDAELAALVALERPELERRRLAYKGNRRSLSVAGKTVILVDDGAATGTTMKVAIRALRHRAPREIIVAVPVSPPDTLADLATEADRVVCLSQPGRFRALGYHYLRFPQLSDSEVTAALDEAGRLHKTRKRDMVGDGSTAEKNRRSR</sequence>
<dbReference type="Proteomes" id="UP000235507">
    <property type="component" value="Unassembled WGS sequence"/>
</dbReference>
<dbReference type="EMBL" id="PNOT02000130">
    <property type="protein sequence ID" value="TSE12008.1"/>
    <property type="molecule type" value="Genomic_DNA"/>
</dbReference>
<dbReference type="CDD" id="cd06223">
    <property type="entry name" value="PRTases_typeI"/>
    <property type="match status" value="1"/>
</dbReference>
<dbReference type="Gene3D" id="3.30.1310.20">
    <property type="entry name" value="PRTase-like"/>
    <property type="match status" value="1"/>
</dbReference>